<reference evidence="2" key="1">
    <citation type="submission" date="2017-06" db="EMBL/GenBank/DDBJ databases">
        <title>Genome analysis of Fimbriiglobus ruber SP5, the first member of the order Planctomycetales with confirmed chitinolytic capability.</title>
        <authorList>
            <person name="Ravin N.V."/>
            <person name="Rakitin A.L."/>
            <person name="Ivanova A.A."/>
            <person name="Beletsky A.V."/>
            <person name="Kulichevskaya I.S."/>
            <person name="Mardanov A.V."/>
            <person name="Dedysh S.N."/>
        </authorList>
    </citation>
    <scope>NUCLEOTIDE SEQUENCE [LARGE SCALE GENOMIC DNA]</scope>
    <source>
        <strain evidence="2">SP5</strain>
    </source>
</reference>
<organism evidence="1 2">
    <name type="scientific">Fimbriiglobus ruber</name>
    <dbReference type="NCBI Taxonomy" id="1908690"/>
    <lineage>
        <taxon>Bacteria</taxon>
        <taxon>Pseudomonadati</taxon>
        <taxon>Planctomycetota</taxon>
        <taxon>Planctomycetia</taxon>
        <taxon>Gemmatales</taxon>
        <taxon>Gemmataceae</taxon>
        <taxon>Fimbriiglobus</taxon>
    </lineage>
</organism>
<evidence type="ECO:0000313" key="1">
    <source>
        <dbReference type="EMBL" id="OWK43876.1"/>
    </source>
</evidence>
<evidence type="ECO:0008006" key="3">
    <source>
        <dbReference type="Google" id="ProtNLM"/>
    </source>
</evidence>
<proteinExistence type="predicted"/>
<name>A0A225E1H9_9BACT</name>
<accession>A0A225E1H9</accession>
<dbReference type="Proteomes" id="UP000214646">
    <property type="component" value="Unassembled WGS sequence"/>
</dbReference>
<sequence>MAVGVVAGLTSALLIGQQRPVQAEQKPQEQRWEYKVITLPAQSDQATEQLNKLAAVGWEYVGLINTAIPSVVYPDQRQNSGVSEKPGHESWVILRRSKS</sequence>
<keyword evidence="2" id="KW-1185">Reference proteome</keyword>
<dbReference type="AlphaFoldDB" id="A0A225E1H9"/>
<dbReference type="EMBL" id="NIDE01000004">
    <property type="protein sequence ID" value="OWK43876.1"/>
    <property type="molecule type" value="Genomic_DNA"/>
</dbReference>
<comment type="caution">
    <text evidence="1">The sequence shown here is derived from an EMBL/GenBank/DDBJ whole genome shotgun (WGS) entry which is preliminary data.</text>
</comment>
<evidence type="ECO:0000313" key="2">
    <source>
        <dbReference type="Proteomes" id="UP000214646"/>
    </source>
</evidence>
<protein>
    <recommendedName>
        <fullName evidence="3">DUF4177 domain-containing protein</fullName>
    </recommendedName>
</protein>
<gene>
    <name evidence="1" type="ORF">FRUB_03475</name>
</gene>